<accession>A0A288WGA8</accession>
<feature type="region of interest" description="Disordered" evidence="1">
    <location>
        <begin position="202"/>
        <end position="232"/>
    </location>
</feature>
<protein>
    <submittedName>
        <fullName evidence="2">Uncharacterized protein</fullName>
    </submittedName>
</protein>
<dbReference type="RefSeq" id="YP_010739692.1">
    <property type="nucleotide sequence ID" value="NC_073044.1"/>
</dbReference>
<keyword evidence="3" id="KW-1185">Reference proteome</keyword>
<dbReference type="EMBL" id="KY963370">
    <property type="protein sequence ID" value="ARW58472.1"/>
    <property type="molecule type" value="Genomic_DNA"/>
</dbReference>
<dbReference type="KEGG" id="vg:79587085"/>
<feature type="compositionally biased region" description="Basic residues" evidence="1">
    <location>
        <begin position="223"/>
        <end position="232"/>
    </location>
</feature>
<reference evidence="2 3" key="1">
    <citation type="submission" date="2017-04" db="EMBL/GenBank/DDBJ databases">
        <title>Bacillus anthracis phage Complete Genome.</title>
        <authorList>
            <person name="Alkalay S."/>
            <person name="Coppenhagen-Glazer S."/>
            <person name="Hazan R."/>
        </authorList>
    </citation>
    <scope>NUCLEOTIDE SEQUENCE [LARGE SCALE GENOMIC DNA]</scope>
</reference>
<evidence type="ECO:0000313" key="2">
    <source>
        <dbReference type="EMBL" id="ARW58472.1"/>
    </source>
</evidence>
<evidence type="ECO:0000256" key="1">
    <source>
        <dbReference type="SAM" id="MobiDB-lite"/>
    </source>
</evidence>
<dbReference type="GeneID" id="79587085"/>
<feature type="compositionally biased region" description="Polar residues" evidence="1">
    <location>
        <begin position="202"/>
        <end position="220"/>
    </location>
</feature>
<proteinExistence type="predicted"/>
<organism evidence="2 3">
    <name type="scientific">Bacillus phage Negev_SA</name>
    <dbReference type="NCBI Taxonomy" id="1983579"/>
    <lineage>
        <taxon>Viruses</taxon>
        <taxon>Duplodnaviria</taxon>
        <taxon>Heunggongvirae</taxon>
        <taxon>Uroviricota</taxon>
        <taxon>Caudoviricetes</taxon>
        <taxon>Wbetavirus</taxon>
        <taxon>Wbetavirus negev</taxon>
    </lineage>
</organism>
<dbReference type="Proteomes" id="UP000226363">
    <property type="component" value="Segment"/>
</dbReference>
<name>A0A288WGA8_9CAUD</name>
<evidence type="ECO:0000313" key="3">
    <source>
        <dbReference type="Proteomes" id="UP000226363"/>
    </source>
</evidence>
<sequence>MFRECNFENKKRLVSVMGNLQVIDGIKKAEPDYVDIYHRMLEKNVRKLKQQKKGQEIWGEDLYKKIIFTGVRFIRYTESDSLDYDYLSNKFLLIGYLQELMKKLTPKEFINIFPVTKDYDGNKYETKDYFFTMNFAKEIGMDTPIGENILEFLYDYTNWDITYFTLSSINIMSRLRQIEGKKSLAEEFFDDAGMDTYTMHTNHQGKQKITNNRTGKTQEVQKPRPRYLKPVQ</sequence>